<sequence length="479" mass="53448">MADSAIPLFAVMGETGAGKSAFINSVIGEHVAPVGHELESCTTKVEQYLYTLPDGRKIGLVDVPGFNDYTSTGGAKSSLEILRMIAGYLNPNPEDGQEGRTFSGIAYLHTITGTRIGKMGRRDMKIFKELCGKESMKNVVVVTTFWDQLSDSNPGVEHEANLMKEEGLLQELKQGGAKFVRWGHYNDHTPFPSDPAFQTPRQVINHLLSLEPVLSQFQTELAAGKTVEQTSAGLVSRQEFEDLKHDYRQSITAVQTDIKALRTSILTPLDLENAQKTFQEEIKSATEDTRTRLADALKAQIETTLVGERHRTISTLAEWKEEQQLVTSSQLGTLNSNLETVKTRIEELMKEHEAFRQSQTIIEMVSARTDKERIALELEAFRSKYQNLDDSHRILQEERDALRVNHRTLKDEMEKLRQAFEQQNNKIQALQLQNAVVEVVPKTPKVPSLLSASLSGLGLAFVPLVLFPLARRSLAGFGS</sequence>
<dbReference type="Gene3D" id="3.40.50.300">
    <property type="entry name" value="P-loop containing nucleotide triphosphate hydrolases"/>
    <property type="match status" value="1"/>
</dbReference>
<dbReference type="CDD" id="cd00882">
    <property type="entry name" value="Ras_like_GTPase"/>
    <property type="match status" value="1"/>
</dbReference>
<proteinExistence type="predicted"/>
<keyword evidence="5" id="KW-1185">Reference proteome</keyword>
<protein>
    <recommendedName>
        <fullName evidence="3">AIG1-type G domain-containing protein</fullName>
    </recommendedName>
</protein>
<evidence type="ECO:0000313" key="5">
    <source>
        <dbReference type="Proteomes" id="UP000307440"/>
    </source>
</evidence>
<dbReference type="SUPFAM" id="SSF52540">
    <property type="entry name" value="P-loop containing nucleoside triphosphate hydrolases"/>
    <property type="match status" value="1"/>
</dbReference>
<name>A0A5C3L7T7_COPMA</name>
<dbReference type="STRING" id="230819.A0A5C3L7T7"/>
<dbReference type="OrthoDB" id="8954335at2759"/>
<evidence type="ECO:0000259" key="3">
    <source>
        <dbReference type="Pfam" id="PF04548"/>
    </source>
</evidence>
<evidence type="ECO:0000256" key="2">
    <source>
        <dbReference type="SAM" id="Coils"/>
    </source>
</evidence>
<evidence type="ECO:0000256" key="1">
    <source>
        <dbReference type="ARBA" id="ARBA00022741"/>
    </source>
</evidence>
<gene>
    <name evidence="4" type="ORF">FA15DRAFT_664403</name>
</gene>
<organism evidence="4 5">
    <name type="scientific">Coprinopsis marcescibilis</name>
    <name type="common">Agaric fungus</name>
    <name type="synonym">Psathyrella marcescibilis</name>
    <dbReference type="NCBI Taxonomy" id="230819"/>
    <lineage>
        <taxon>Eukaryota</taxon>
        <taxon>Fungi</taxon>
        <taxon>Dikarya</taxon>
        <taxon>Basidiomycota</taxon>
        <taxon>Agaricomycotina</taxon>
        <taxon>Agaricomycetes</taxon>
        <taxon>Agaricomycetidae</taxon>
        <taxon>Agaricales</taxon>
        <taxon>Agaricineae</taxon>
        <taxon>Psathyrellaceae</taxon>
        <taxon>Coprinopsis</taxon>
    </lineage>
</organism>
<dbReference type="InterPro" id="IPR027417">
    <property type="entry name" value="P-loop_NTPase"/>
</dbReference>
<dbReference type="InterPro" id="IPR006703">
    <property type="entry name" value="G_AIG1"/>
</dbReference>
<reference evidence="4 5" key="1">
    <citation type="journal article" date="2019" name="Nat. Ecol. Evol.">
        <title>Megaphylogeny resolves global patterns of mushroom evolution.</title>
        <authorList>
            <person name="Varga T."/>
            <person name="Krizsan K."/>
            <person name="Foldi C."/>
            <person name="Dima B."/>
            <person name="Sanchez-Garcia M."/>
            <person name="Sanchez-Ramirez S."/>
            <person name="Szollosi G.J."/>
            <person name="Szarkandi J.G."/>
            <person name="Papp V."/>
            <person name="Albert L."/>
            <person name="Andreopoulos W."/>
            <person name="Angelini C."/>
            <person name="Antonin V."/>
            <person name="Barry K.W."/>
            <person name="Bougher N.L."/>
            <person name="Buchanan P."/>
            <person name="Buyck B."/>
            <person name="Bense V."/>
            <person name="Catcheside P."/>
            <person name="Chovatia M."/>
            <person name="Cooper J."/>
            <person name="Damon W."/>
            <person name="Desjardin D."/>
            <person name="Finy P."/>
            <person name="Geml J."/>
            <person name="Haridas S."/>
            <person name="Hughes K."/>
            <person name="Justo A."/>
            <person name="Karasinski D."/>
            <person name="Kautmanova I."/>
            <person name="Kiss B."/>
            <person name="Kocsube S."/>
            <person name="Kotiranta H."/>
            <person name="LaButti K.M."/>
            <person name="Lechner B.E."/>
            <person name="Liimatainen K."/>
            <person name="Lipzen A."/>
            <person name="Lukacs Z."/>
            <person name="Mihaltcheva S."/>
            <person name="Morgado L.N."/>
            <person name="Niskanen T."/>
            <person name="Noordeloos M.E."/>
            <person name="Ohm R.A."/>
            <person name="Ortiz-Santana B."/>
            <person name="Ovrebo C."/>
            <person name="Racz N."/>
            <person name="Riley R."/>
            <person name="Savchenko A."/>
            <person name="Shiryaev A."/>
            <person name="Soop K."/>
            <person name="Spirin V."/>
            <person name="Szebenyi C."/>
            <person name="Tomsovsky M."/>
            <person name="Tulloss R.E."/>
            <person name="Uehling J."/>
            <person name="Grigoriev I.V."/>
            <person name="Vagvolgyi C."/>
            <person name="Papp T."/>
            <person name="Martin F.M."/>
            <person name="Miettinen O."/>
            <person name="Hibbett D.S."/>
            <person name="Nagy L.G."/>
        </authorList>
    </citation>
    <scope>NUCLEOTIDE SEQUENCE [LARGE SCALE GENOMIC DNA]</scope>
    <source>
        <strain evidence="4 5">CBS 121175</strain>
    </source>
</reference>
<keyword evidence="2" id="KW-0175">Coiled coil</keyword>
<evidence type="ECO:0000313" key="4">
    <source>
        <dbReference type="EMBL" id="TFK29089.1"/>
    </source>
</evidence>
<dbReference type="GO" id="GO:0005525">
    <property type="term" value="F:GTP binding"/>
    <property type="evidence" value="ECO:0007669"/>
    <property type="project" value="InterPro"/>
</dbReference>
<accession>A0A5C3L7T7</accession>
<keyword evidence="1" id="KW-0547">Nucleotide-binding</keyword>
<feature type="coiled-coil region" evidence="2">
    <location>
        <begin position="331"/>
        <end position="433"/>
    </location>
</feature>
<dbReference type="Proteomes" id="UP000307440">
    <property type="component" value="Unassembled WGS sequence"/>
</dbReference>
<dbReference type="Pfam" id="PF04548">
    <property type="entry name" value="AIG1"/>
    <property type="match status" value="1"/>
</dbReference>
<dbReference type="EMBL" id="ML210151">
    <property type="protein sequence ID" value="TFK29089.1"/>
    <property type="molecule type" value="Genomic_DNA"/>
</dbReference>
<feature type="domain" description="AIG1-type G" evidence="3">
    <location>
        <begin position="11"/>
        <end position="153"/>
    </location>
</feature>
<dbReference type="AlphaFoldDB" id="A0A5C3L7T7"/>